<dbReference type="InterPro" id="IPR015943">
    <property type="entry name" value="WD40/YVTN_repeat-like_dom_sf"/>
</dbReference>
<dbReference type="AlphaFoldDB" id="A0A1I2CRQ4"/>
<gene>
    <name evidence="1" type="ORF">SAMN02745121_05221</name>
</gene>
<evidence type="ECO:0008006" key="3">
    <source>
        <dbReference type="Google" id="ProtNLM"/>
    </source>
</evidence>
<keyword evidence="2" id="KW-1185">Reference proteome</keyword>
<dbReference type="STRING" id="54.SAMN02745121_05221"/>
<dbReference type="OrthoDB" id="7767370at2"/>
<reference evidence="2" key="1">
    <citation type="submission" date="2016-10" db="EMBL/GenBank/DDBJ databases">
        <authorList>
            <person name="Varghese N."/>
            <person name="Submissions S."/>
        </authorList>
    </citation>
    <scope>NUCLEOTIDE SEQUENCE [LARGE SCALE GENOMIC DNA]</scope>
    <source>
        <strain evidence="2">ATCC 25963</strain>
    </source>
</reference>
<dbReference type="Proteomes" id="UP000199400">
    <property type="component" value="Unassembled WGS sequence"/>
</dbReference>
<name>A0A1I2CRQ4_9BACT</name>
<proteinExistence type="predicted"/>
<organism evidence="1 2">
    <name type="scientific">Nannocystis exedens</name>
    <dbReference type="NCBI Taxonomy" id="54"/>
    <lineage>
        <taxon>Bacteria</taxon>
        <taxon>Pseudomonadati</taxon>
        <taxon>Myxococcota</taxon>
        <taxon>Polyangia</taxon>
        <taxon>Nannocystales</taxon>
        <taxon>Nannocystaceae</taxon>
        <taxon>Nannocystis</taxon>
    </lineage>
</organism>
<evidence type="ECO:0000313" key="2">
    <source>
        <dbReference type="Proteomes" id="UP000199400"/>
    </source>
</evidence>
<evidence type="ECO:0000313" key="1">
    <source>
        <dbReference type="EMBL" id="SFE71059.1"/>
    </source>
</evidence>
<dbReference type="Gene3D" id="2.130.10.10">
    <property type="entry name" value="YVTN repeat-like/Quinoprotein amine dehydrogenase"/>
    <property type="match status" value="1"/>
</dbReference>
<protein>
    <recommendedName>
        <fullName evidence="3">Glutamine cyclotransferase</fullName>
    </recommendedName>
</protein>
<dbReference type="SUPFAM" id="SSF50969">
    <property type="entry name" value="YVTN repeat-like/Quinoprotein amine dehydrogenase"/>
    <property type="match status" value="1"/>
</dbReference>
<dbReference type="InterPro" id="IPR011044">
    <property type="entry name" value="Quino_amine_DH_bsu"/>
</dbReference>
<accession>A0A1I2CRQ4</accession>
<dbReference type="EMBL" id="FOMX01000018">
    <property type="protein sequence ID" value="SFE71059.1"/>
    <property type="molecule type" value="Genomic_DNA"/>
</dbReference>
<sequence length="217" mass="23496">MTRDHHHTPTHAAEVWREYVPLDDRPIHGVTFDGKSVWFARDGEIVAFDPTSGGVVRRFSIPGADAGTAYDGEHLYQLAREEILVIDPGDGKIVKRLPAPGKGEDSGMAWADGYLWIGQCYGARIHKVDATTGEVVKTLTSDRFVTGVTCVDGQLWHGAAGDDKPCELRRLATDGTPEEVLSVPVAMIAGVEADGAGGFWCAGEQGKLRRVRRKSAD</sequence>